<name>A0AAW3ZGR4_9GAMM</name>
<feature type="region of interest" description="Disordered" evidence="1">
    <location>
        <begin position="65"/>
        <end position="88"/>
    </location>
</feature>
<proteinExistence type="predicted"/>
<keyword evidence="2" id="KW-0732">Signal</keyword>
<dbReference type="EMBL" id="JACYTR010000006">
    <property type="protein sequence ID" value="MBD8525023.1"/>
    <property type="molecule type" value="Genomic_DNA"/>
</dbReference>
<evidence type="ECO:0000313" key="4">
    <source>
        <dbReference type="Proteomes" id="UP000613768"/>
    </source>
</evidence>
<dbReference type="InterPro" id="IPR007446">
    <property type="entry name" value="PilP"/>
</dbReference>
<dbReference type="PROSITE" id="PS51257">
    <property type="entry name" value="PROKAR_LIPOPROTEIN"/>
    <property type="match status" value="1"/>
</dbReference>
<gene>
    <name evidence="3" type="ORF">IFO71_04640</name>
</gene>
<evidence type="ECO:0000256" key="1">
    <source>
        <dbReference type="SAM" id="MobiDB-lite"/>
    </source>
</evidence>
<dbReference type="RefSeq" id="WP_192028372.1">
    <property type="nucleotide sequence ID" value="NZ_JACYTR010000006.1"/>
</dbReference>
<keyword evidence="4" id="KW-1185">Reference proteome</keyword>
<evidence type="ECO:0000313" key="3">
    <source>
        <dbReference type="EMBL" id="MBD8525023.1"/>
    </source>
</evidence>
<dbReference type="AlphaFoldDB" id="A0AAW3ZGR4"/>
<feature type="chain" id="PRO_5043531585" evidence="2">
    <location>
        <begin position="29"/>
        <end position="173"/>
    </location>
</feature>
<comment type="caution">
    <text evidence="3">The sequence shown here is derived from an EMBL/GenBank/DDBJ whole genome shotgun (WGS) entry which is preliminary data.</text>
</comment>
<organism evidence="3 4">
    <name type="scientific">Pseudomarimonas arenosa</name>
    <dbReference type="NCBI Taxonomy" id="2774145"/>
    <lineage>
        <taxon>Bacteria</taxon>
        <taxon>Pseudomonadati</taxon>
        <taxon>Pseudomonadota</taxon>
        <taxon>Gammaproteobacteria</taxon>
        <taxon>Lysobacterales</taxon>
        <taxon>Lysobacteraceae</taxon>
        <taxon>Pseudomarimonas</taxon>
    </lineage>
</organism>
<feature type="signal peptide" evidence="2">
    <location>
        <begin position="1"/>
        <end position="28"/>
    </location>
</feature>
<reference evidence="3 4" key="1">
    <citation type="submission" date="2020-09" db="EMBL/GenBank/DDBJ databases">
        <title>Pseudoxanthomonas sp. CAU 1598 isolated from sand of Yaerae Beach.</title>
        <authorList>
            <person name="Kim W."/>
        </authorList>
    </citation>
    <scope>NUCLEOTIDE SEQUENCE [LARGE SCALE GENOMIC DNA]</scope>
    <source>
        <strain evidence="3 4">CAU 1598</strain>
    </source>
</reference>
<dbReference type="PIRSF" id="PIRSF016481">
    <property type="entry name" value="Pilus_assembly_PilP"/>
    <property type="match status" value="1"/>
</dbReference>
<dbReference type="Gene3D" id="2.30.30.830">
    <property type="match status" value="1"/>
</dbReference>
<protein>
    <submittedName>
        <fullName evidence="3">Pilus assembly protein PilP</fullName>
    </submittedName>
</protein>
<sequence length="173" mass="18669">MSKPVILLRAGAVMLVVGVLAGCAPSRAELEAYVADVKARPGPPLEPLPVMQQFETFEYSANTERDPFTAPKQVDQTSTNGLRPDPDRRKEYLETFPLDGLTMVGSLGVGNEMVALVVDPENVVHRVTPGNFLGQNEGRVTAISESKISLIELVPDGAGAWLERQADLALDDQ</sequence>
<dbReference type="Pfam" id="PF04351">
    <property type="entry name" value="PilP"/>
    <property type="match status" value="1"/>
</dbReference>
<dbReference type="Proteomes" id="UP000613768">
    <property type="component" value="Unassembled WGS sequence"/>
</dbReference>
<evidence type="ECO:0000256" key="2">
    <source>
        <dbReference type="SAM" id="SignalP"/>
    </source>
</evidence>
<accession>A0AAW3ZGR4</accession>